<dbReference type="Gene3D" id="3.90.550.10">
    <property type="entry name" value="Spore Coat Polysaccharide Biosynthesis Protein SpsA, Chain A"/>
    <property type="match status" value="1"/>
</dbReference>
<reference evidence="3" key="1">
    <citation type="submission" date="2020-06" db="EMBL/GenBank/DDBJ databases">
        <title>Draft genomic sequence of Geomonas sp. Red330.</title>
        <authorList>
            <person name="Itoh H."/>
            <person name="Zhenxing X."/>
            <person name="Ushijima N."/>
            <person name="Masuda Y."/>
            <person name="Shiratori Y."/>
            <person name="Senoo K."/>
        </authorList>
    </citation>
    <scope>NUCLEOTIDE SEQUENCE [LARGE SCALE GENOMIC DNA]</scope>
    <source>
        <strain evidence="3">Red330</strain>
    </source>
</reference>
<feature type="domain" description="Glycosyltransferase 2-like" evidence="1">
    <location>
        <begin position="20"/>
        <end position="177"/>
    </location>
</feature>
<dbReference type="RefSeq" id="WP_198424526.1">
    <property type="nucleotide sequence ID" value="NZ_BLXX01000001.1"/>
</dbReference>
<evidence type="ECO:0000259" key="1">
    <source>
        <dbReference type="Pfam" id="PF00535"/>
    </source>
</evidence>
<dbReference type="Pfam" id="PF00535">
    <property type="entry name" value="Glycos_transf_2"/>
    <property type="match status" value="1"/>
</dbReference>
<dbReference type="AlphaFoldDB" id="A0A6V8MD78"/>
<keyword evidence="2" id="KW-0808">Transferase</keyword>
<dbReference type="EMBL" id="BLXX01000001">
    <property type="protein sequence ID" value="GFO57945.1"/>
    <property type="molecule type" value="Genomic_DNA"/>
</dbReference>
<dbReference type="PANTHER" id="PTHR22916">
    <property type="entry name" value="GLYCOSYLTRANSFERASE"/>
    <property type="match status" value="1"/>
</dbReference>
<dbReference type="SUPFAM" id="SSF53448">
    <property type="entry name" value="Nucleotide-diphospho-sugar transferases"/>
    <property type="match status" value="1"/>
</dbReference>
<comment type="caution">
    <text evidence="2">The sequence shown here is derived from an EMBL/GenBank/DDBJ whole genome shotgun (WGS) entry which is preliminary data.</text>
</comment>
<dbReference type="GO" id="GO:0016758">
    <property type="term" value="F:hexosyltransferase activity"/>
    <property type="evidence" value="ECO:0007669"/>
    <property type="project" value="UniProtKB-ARBA"/>
</dbReference>
<evidence type="ECO:0000313" key="3">
    <source>
        <dbReference type="Proteomes" id="UP000556026"/>
    </source>
</evidence>
<dbReference type="PANTHER" id="PTHR22916:SF65">
    <property type="entry name" value="SLR1065 PROTEIN"/>
    <property type="match status" value="1"/>
</dbReference>
<dbReference type="InterPro" id="IPR001173">
    <property type="entry name" value="Glyco_trans_2-like"/>
</dbReference>
<proteinExistence type="predicted"/>
<keyword evidence="3" id="KW-1185">Reference proteome</keyword>
<sequence length="307" mass="34410">MVSNLVTPAAERETKLPKISIVTPSFNQAAYLEQTILSVLDQGYPNLEYLVLDGGSTDGSIEIIKKYQEHLSFWVSEPDRGQSDALNKGFARTTGDLLGWLNSDDYLLPGALQKVAELRGFCRDADIFVGGGLFVDAQGHETGRKLPKEDLSLESLFSWLDDFHFIQPSCFFTRQAWNSCGPLDEQIHMAMDLDLWLKFGRSFRFARTEAMLSCARLHGSAKTTQFANLSLVDSCLVLMKHGGELQARKHLELMAARLSWHEHYLGLVTGSPPYKLIRGLARRLLRTDAKWREVLPSWSDHGPGGKP</sequence>
<name>A0A6V8MD78_9BACT</name>
<gene>
    <name evidence="2" type="ORF">GMST_02700</name>
</gene>
<dbReference type="CDD" id="cd06433">
    <property type="entry name" value="GT_2_WfgS_like"/>
    <property type="match status" value="1"/>
</dbReference>
<protein>
    <submittedName>
        <fullName evidence="2">Glycosyl transferase</fullName>
    </submittedName>
</protein>
<organism evidence="2 3">
    <name type="scientific">Geomonas silvestris</name>
    <dbReference type="NCBI Taxonomy" id="2740184"/>
    <lineage>
        <taxon>Bacteria</taxon>
        <taxon>Pseudomonadati</taxon>
        <taxon>Thermodesulfobacteriota</taxon>
        <taxon>Desulfuromonadia</taxon>
        <taxon>Geobacterales</taxon>
        <taxon>Geobacteraceae</taxon>
        <taxon>Geomonas</taxon>
    </lineage>
</organism>
<dbReference type="InterPro" id="IPR029044">
    <property type="entry name" value="Nucleotide-diphossugar_trans"/>
</dbReference>
<evidence type="ECO:0000313" key="2">
    <source>
        <dbReference type="EMBL" id="GFO57945.1"/>
    </source>
</evidence>
<accession>A0A6V8MD78</accession>
<dbReference type="Proteomes" id="UP000556026">
    <property type="component" value="Unassembled WGS sequence"/>
</dbReference>